<protein>
    <recommendedName>
        <fullName evidence="1">AbiEi antitoxin N-terminal domain-containing protein</fullName>
    </recommendedName>
</protein>
<dbReference type="Pfam" id="PF13338">
    <property type="entry name" value="AbiEi_4"/>
    <property type="match status" value="1"/>
</dbReference>
<keyword evidence="3" id="KW-1185">Reference proteome</keyword>
<evidence type="ECO:0000259" key="1">
    <source>
        <dbReference type="Pfam" id="PF13338"/>
    </source>
</evidence>
<accession>A0ABS0AWN3</accession>
<comment type="caution">
    <text evidence="2">The sequence shown here is derived from an EMBL/GenBank/DDBJ whole genome shotgun (WGS) entry which is preliminary data.</text>
</comment>
<organism evidence="2 3">
    <name type="scientific">Candidatus Neptunichlamydia vexilliferae</name>
    <dbReference type="NCBI Taxonomy" id="1651774"/>
    <lineage>
        <taxon>Bacteria</taxon>
        <taxon>Pseudomonadati</taxon>
        <taxon>Chlamydiota</taxon>
        <taxon>Chlamydiia</taxon>
        <taxon>Parachlamydiales</taxon>
        <taxon>Simkaniaceae</taxon>
        <taxon>Candidatus Neptunichlamydia</taxon>
    </lineage>
</organism>
<dbReference type="Proteomes" id="UP001194714">
    <property type="component" value="Unassembled WGS sequence"/>
</dbReference>
<sequence length="198" mass="22951">MKKSKYLKAFAALAKKPVFSAKDGRKVGIPARMLSYFCSKGWIERVGRGVYKVKDVEITQTIEWEDLAVTAMSIPDGVICLISALCYYDLTDEIMREFWIAIPHPTTSPKRENTRIVRMRNITIGQTTVKIGKQKVRIFDRERTIIDSFRYLDKEISLKALQVYLRADKSFKPNIKKLIEYARLFRVNITPYIMAMTV</sequence>
<gene>
    <name evidence="2" type="ORF">NEPTK9_000031</name>
</gene>
<evidence type="ECO:0000313" key="3">
    <source>
        <dbReference type="Proteomes" id="UP001194714"/>
    </source>
</evidence>
<feature type="domain" description="AbiEi antitoxin N-terminal" evidence="1">
    <location>
        <begin position="14"/>
        <end position="51"/>
    </location>
</feature>
<name>A0ABS0AWN3_9BACT</name>
<dbReference type="EMBL" id="JAAEJV010000001">
    <property type="protein sequence ID" value="MBF5058535.1"/>
    <property type="molecule type" value="Genomic_DNA"/>
</dbReference>
<proteinExistence type="predicted"/>
<dbReference type="InterPro" id="IPR025159">
    <property type="entry name" value="AbiEi_N"/>
</dbReference>
<reference evidence="2 3" key="1">
    <citation type="submission" date="2020-01" db="EMBL/GenBank/DDBJ databases">
        <title>Draft genome sequence of Cand. Neptunochlamydia vexilliferae K9.</title>
        <authorList>
            <person name="Schulz F."/>
            <person name="Koestlbacher S."/>
            <person name="Wascher F."/>
            <person name="Pizzetti I."/>
            <person name="Horn M."/>
        </authorList>
    </citation>
    <scope>NUCLEOTIDE SEQUENCE [LARGE SCALE GENOMIC DNA]</scope>
    <source>
        <strain evidence="2 3">K9</strain>
    </source>
</reference>
<dbReference type="RefSeq" id="WP_194846805.1">
    <property type="nucleotide sequence ID" value="NZ_JAAEJV010000001.1"/>
</dbReference>
<evidence type="ECO:0000313" key="2">
    <source>
        <dbReference type="EMBL" id="MBF5058535.1"/>
    </source>
</evidence>